<reference evidence="3" key="1">
    <citation type="submission" date="2023-03" db="EMBL/GenBank/DDBJ databases">
        <title>Massive genome expansion in bonnet fungi (Mycena s.s.) driven by repeated elements and novel gene families across ecological guilds.</title>
        <authorList>
            <consortium name="Lawrence Berkeley National Laboratory"/>
            <person name="Harder C.B."/>
            <person name="Miyauchi S."/>
            <person name="Viragh M."/>
            <person name="Kuo A."/>
            <person name="Thoen E."/>
            <person name="Andreopoulos B."/>
            <person name="Lu D."/>
            <person name="Skrede I."/>
            <person name="Drula E."/>
            <person name="Henrissat B."/>
            <person name="Morin E."/>
            <person name="Kohler A."/>
            <person name="Barry K."/>
            <person name="LaButti K."/>
            <person name="Morin E."/>
            <person name="Salamov A."/>
            <person name="Lipzen A."/>
            <person name="Mereny Z."/>
            <person name="Hegedus B."/>
            <person name="Baldrian P."/>
            <person name="Stursova M."/>
            <person name="Weitz H."/>
            <person name="Taylor A."/>
            <person name="Grigoriev I.V."/>
            <person name="Nagy L.G."/>
            <person name="Martin F."/>
            <person name="Kauserud H."/>
        </authorList>
    </citation>
    <scope>NUCLEOTIDE SEQUENCE</scope>
    <source>
        <strain evidence="3">9144</strain>
    </source>
</reference>
<protein>
    <submittedName>
        <fullName evidence="3">Uncharacterized protein</fullName>
    </submittedName>
</protein>
<gene>
    <name evidence="3" type="ORF">GGX14DRAFT_610063</name>
</gene>
<evidence type="ECO:0000313" key="3">
    <source>
        <dbReference type="EMBL" id="KAJ7215028.1"/>
    </source>
</evidence>
<keyword evidence="2" id="KW-0812">Transmembrane</keyword>
<evidence type="ECO:0000256" key="1">
    <source>
        <dbReference type="SAM" id="MobiDB-lite"/>
    </source>
</evidence>
<keyword evidence="2" id="KW-0472">Membrane</keyword>
<name>A0AAD6VJX6_9AGAR</name>
<proteinExistence type="predicted"/>
<organism evidence="3 4">
    <name type="scientific">Mycena pura</name>
    <dbReference type="NCBI Taxonomy" id="153505"/>
    <lineage>
        <taxon>Eukaryota</taxon>
        <taxon>Fungi</taxon>
        <taxon>Dikarya</taxon>
        <taxon>Basidiomycota</taxon>
        <taxon>Agaricomycotina</taxon>
        <taxon>Agaricomycetes</taxon>
        <taxon>Agaricomycetidae</taxon>
        <taxon>Agaricales</taxon>
        <taxon>Marasmiineae</taxon>
        <taxon>Mycenaceae</taxon>
        <taxon>Mycena</taxon>
    </lineage>
</organism>
<accession>A0AAD6VJX6</accession>
<dbReference type="Proteomes" id="UP001219525">
    <property type="component" value="Unassembled WGS sequence"/>
</dbReference>
<comment type="caution">
    <text evidence="3">The sequence shown here is derived from an EMBL/GenBank/DDBJ whole genome shotgun (WGS) entry which is preliminary data.</text>
</comment>
<sequence length="205" mass="22634">MNSAFALFELLFTNSPPAPWLPLPILLGGYYLGGAYIRGSTVRPAPSLSRRRSPRSHRRRAAYFPGPASGGVHRRHRRAGGACVVFLLARGAVLRQGDGKPALDAYGDAQRDDGTRGIQIHLDHHLYIGSVTETRREVGFMIIHRNRIVRCHALVSRRQTITLEARTSLVIPSACIMLSVSLRIVNNVRAGYDLAEGKYHDSGEE</sequence>
<keyword evidence="4" id="KW-1185">Reference proteome</keyword>
<feature type="compositionally biased region" description="Basic residues" evidence="1">
    <location>
        <begin position="49"/>
        <end position="61"/>
    </location>
</feature>
<evidence type="ECO:0000256" key="2">
    <source>
        <dbReference type="SAM" id="Phobius"/>
    </source>
</evidence>
<feature type="region of interest" description="Disordered" evidence="1">
    <location>
        <begin position="42"/>
        <end position="74"/>
    </location>
</feature>
<keyword evidence="2" id="KW-1133">Transmembrane helix</keyword>
<evidence type="ECO:0000313" key="4">
    <source>
        <dbReference type="Proteomes" id="UP001219525"/>
    </source>
</evidence>
<dbReference type="AlphaFoldDB" id="A0AAD6VJX6"/>
<feature type="transmembrane region" description="Helical" evidence="2">
    <location>
        <begin position="20"/>
        <end position="37"/>
    </location>
</feature>
<dbReference type="EMBL" id="JARJCW010000018">
    <property type="protein sequence ID" value="KAJ7215028.1"/>
    <property type="molecule type" value="Genomic_DNA"/>
</dbReference>